<dbReference type="PANTHER" id="PTHR11879:SF22">
    <property type="entry name" value="ASPARTATE AMINOTRANSFERASE, MITOCHONDRIAL"/>
    <property type="match status" value="1"/>
</dbReference>
<dbReference type="InterPro" id="IPR015422">
    <property type="entry name" value="PyrdxlP-dep_Trfase_small"/>
</dbReference>
<dbReference type="GO" id="GO:0004069">
    <property type="term" value="F:L-aspartate:2-oxoglutarate aminotransferase activity"/>
    <property type="evidence" value="ECO:0007669"/>
    <property type="project" value="UniProtKB-EC"/>
</dbReference>
<evidence type="ECO:0000256" key="1">
    <source>
        <dbReference type="ARBA" id="ARBA00001933"/>
    </source>
</evidence>
<comment type="cofactor">
    <cofactor evidence="1">
        <name>pyridoxal 5'-phosphate</name>
        <dbReference type="ChEBI" id="CHEBI:597326"/>
    </cofactor>
</comment>
<dbReference type="Gene3D" id="3.40.640.10">
    <property type="entry name" value="Type I PLP-dependent aspartate aminotransferase-like (Major domain)"/>
    <property type="match status" value="1"/>
</dbReference>
<reference evidence="11" key="3">
    <citation type="submission" date="2014-05" db="EMBL/GenBank/DDBJ databases">
        <authorList>
            <person name="Aslett M.A."/>
            <person name="De Silva N."/>
        </authorList>
    </citation>
    <scope>NUCLEOTIDE SEQUENCE</scope>
    <source>
        <strain evidence="11">17X</strain>
    </source>
</reference>
<dbReference type="CDD" id="cd00609">
    <property type="entry name" value="AAT_like"/>
    <property type="match status" value="1"/>
</dbReference>
<dbReference type="VEuPathDB" id="PlasmoDB:Py17XNL_000303607"/>
<dbReference type="PRINTS" id="PR00799">
    <property type="entry name" value="TRANSAMINASE"/>
</dbReference>
<feature type="domain" description="Aminotransferase class I/classII large" evidence="9">
    <location>
        <begin position="30"/>
        <end position="400"/>
    </location>
</feature>
<dbReference type="EMBL" id="LK934631">
    <property type="protein sequence ID" value="CDU16216.1"/>
    <property type="molecule type" value="Genomic_DNA"/>
</dbReference>
<evidence type="ECO:0000256" key="5">
    <source>
        <dbReference type="ARBA" id="ARBA00022679"/>
    </source>
</evidence>
<accession>A0A077Y0P1</accession>
<evidence type="ECO:0000256" key="2">
    <source>
        <dbReference type="ARBA" id="ARBA00007441"/>
    </source>
</evidence>
<reference evidence="12 13" key="1">
    <citation type="journal article" date="2014" name="BMC Biol.">
        <title>A comprehensive evaluation of rodent malaria parasite genomes and gene expression.</title>
        <authorList>
            <person name="Otto T.D."/>
            <person name="Bohme U."/>
            <person name="Jackson A.P."/>
            <person name="Hunt M."/>
            <person name="Franke-Fayard B."/>
            <person name="Hoeijmakers W.A."/>
            <person name="Religa A.A."/>
            <person name="Robertson L."/>
            <person name="Sanders M."/>
            <person name="Ogun S.A."/>
            <person name="Cunningham D."/>
            <person name="Erhart A."/>
            <person name="Billker O."/>
            <person name="Khan S.M."/>
            <person name="Stunnenberg H.G."/>
            <person name="Langhorne J."/>
            <person name="Holder A.A."/>
            <person name="Waters A.P."/>
            <person name="Newbold C.I."/>
            <person name="Pain A."/>
            <person name="Berriman M."/>
            <person name="Janse C.J."/>
        </authorList>
    </citation>
    <scope>NUCLEOTIDE SEQUENCE [LARGE SCALE GENOMIC DNA]</scope>
    <source>
        <strain evidence="11 12">17X</strain>
        <strain evidence="10 13">YM</strain>
    </source>
</reference>
<keyword evidence="5 8" id="KW-0808">Transferase</keyword>
<dbReference type="AlphaFoldDB" id="A0A077Y0P1"/>
<dbReference type="GO" id="GO:0030170">
    <property type="term" value="F:pyridoxal phosphate binding"/>
    <property type="evidence" value="ECO:0007669"/>
    <property type="project" value="InterPro"/>
</dbReference>
<organism evidence="10 13">
    <name type="scientific">Plasmodium yoelii</name>
    <dbReference type="NCBI Taxonomy" id="5861"/>
    <lineage>
        <taxon>Eukaryota</taxon>
        <taxon>Sar</taxon>
        <taxon>Alveolata</taxon>
        <taxon>Apicomplexa</taxon>
        <taxon>Aconoidasida</taxon>
        <taxon>Haemosporida</taxon>
        <taxon>Plasmodiidae</taxon>
        <taxon>Plasmodium</taxon>
        <taxon>Plasmodium (Vinckeia)</taxon>
    </lineage>
</organism>
<comment type="miscellaneous">
    <text evidence="8">In eukaryotes there are cytoplasmic, mitochondrial and chloroplastic isozymes.</text>
</comment>
<dbReference type="InterPro" id="IPR015424">
    <property type="entry name" value="PyrdxlP-dep_Trfase"/>
</dbReference>
<comment type="similarity">
    <text evidence="2">Belongs to the class-I pyridoxal-phosphate-dependent aminotransferase family.</text>
</comment>
<dbReference type="InterPro" id="IPR004838">
    <property type="entry name" value="NHTrfase_class1_PyrdxlP-BS"/>
</dbReference>
<keyword evidence="4 8" id="KW-0032">Aminotransferase</keyword>
<evidence type="ECO:0000256" key="6">
    <source>
        <dbReference type="ARBA" id="ARBA00022898"/>
    </source>
</evidence>
<dbReference type="SUPFAM" id="SSF53383">
    <property type="entry name" value="PLP-dependent transferases"/>
    <property type="match status" value="1"/>
</dbReference>
<evidence type="ECO:0000259" key="9">
    <source>
        <dbReference type="Pfam" id="PF00155"/>
    </source>
</evidence>
<sequence length="410" mass="47251">MEKYLCEIKEIEADEILKSINEYNADPSNKKVNLSIGVCAGNNGSVQIFNSVLKAEQIITEKYKEKPYLLSNGGDVFSLLTQKLIFGEDSKYIKENRISTIQTIGGTGAIAIALEFLKCFNICNPSIYVTNIPYINHVNMIKSNKFNLKYINFFDNNLIDINYNLFLNDLKNIDNESIIFLQPSCYNPCSINIKSEYFEEITNIVLLKKHIIVFDIAYQGFGNGEIDNDVILIRQFQEKNIPFIVCQSFAKNMSLYGERAGALHIVCKNENEKKKILSSLLIITRRFYSSPTIHTNRLVCEILQNPNLKEEWLNELKELSHHIANIRNLFFDKLQQIQNKYNLDYDWSVYKKQVGLFSYVPIFSDIFQSLKNHHIYIVKTGRINVSGITMDNIDYITEKICLCLSERAAS</sequence>
<name>A0A077Y0P1_PLAYE</name>
<dbReference type="PROSITE" id="PS00105">
    <property type="entry name" value="AA_TRANSFER_CLASS_1"/>
    <property type="match status" value="1"/>
</dbReference>
<evidence type="ECO:0000313" key="11">
    <source>
        <dbReference type="EMBL" id="VTZ72390.1"/>
    </source>
</evidence>
<dbReference type="RefSeq" id="XP_727616.1">
    <property type="nucleotide sequence ID" value="XM_722523.1"/>
</dbReference>
<keyword evidence="6" id="KW-0663">Pyridoxal phosphate</keyword>
<dbReference type="VEuPathDB" id="PlasmoDB:PYYM_0303200"/>
<dbReference type="PANTHER" id="PTHR11879">
    <property type="entry name" value="ASPARTATE AMINOTRANSFERASE"/>
    <property type="match status" value="1"/>
</dbReference>
<evidence type="ECO:0000313" key="13">
    <source>
        <dbReference type="Proteomes" id="UP000072904"/>
    </source>
</evidence>
<gene>
    <name evidence="11" type="ORF">PY17X_0302900</name>
    <name evidence="10" type="ORF">PYYM_0303200</name>
</gene>
<comment type="catalytic activity">
    <reaction evidence="7 8">
        <text>L-aspartate + 2-oxoglutarate = oxaloacetate + L-glutamate</text>
        <dbReference type="Rhea" id="RHEA:21824"/>
        <dbReference type="ChEBI" id="CHEBI:16452"/>
        <dbReference type="ChEBI" id="CHEBI:16810"/>
        <dbReference type="ChEBI" id="CHEBI:29985"/>
        <dbReference type="ChEBI" id="CHEBI:29991"/>
        <dbReference type="EC" id="2.6.1.1"/>
    </reaction>
</comment>
<evidence type="ECO:0000256" key="8">
    <source>
        <dbReference type="RuleBase" id="RU000480"/>
    </source>
</evidence>
<dbReference type="KEGG" id="pyo:PY17X_0302900"/>
<dbReference type="InterPro" id="IPR004839">
    <property type="entry name" value="Aminotransferase_I/II_large"/>
</dbReference>
<dbReference type="Proteomes" id="UP000072904">
    <property type="component" value="Chromosome 3"/>
</dbReference>
<dbReference type="InterPro" id="IPR015421">
    <property type="entry name" value="PyrdxlP-dep_Trfase_major"/>
</dbReference>
<dbReference type="OrthoDB" id="6752799at2759"/>
<dbReference type="EC" id="2.6.1.1" evidence="8"/>
<dbReference type="Gene3D" id="3.90.1150.10">
    <property type="entry name" value="Aspartate Aminotransferase, domain 1"/>
    <property type="match status" value="1"/>
</dbReference>
<dbReference type="VEuPathDB" id="PlasmoDB:PY00897"/>
<reference evidence="11" key="4">
    <citation type="submission" date="2019-05" db="EMBL/GenBank/DDBJ databases">
        <authorList>
            <consortium name="Pathogen Informatics"/>
        </authorList>
    </citation>
    <scope>NUCLEOTIDE SEQUENCE</scope>
    <source>
        <strain evidence="11">17X</strain>
    </source>
</reference>
<dbReference type="GO" id="GO:0005739">
    <property type="term" value="C:mitochondrion"/>
    <property type="evidence" value="ECO:0007669"/>
    <property type="project" value="TreeGrafter"/>
</dbReference>
<dbReference type="InterPro" id="IPR000796">
    <property type="entry name" value="Asp_trans"/>
</dbReference>
<dbReference type="GO" id="GO:0006520">
    <property type="term" value="P:amino acid metabolic process"/>
    <property type="evidence" value="ECO:0007669"/>
    <property type="project" value="InterPro"/>
</dbReference>
<dbReference type="Pfam" id="PF00155">
    <property type="entry name" value="Aminotran_1_2"/>
    <property type="match status" value="1"/>
</dbReference>
<proteinExistence type="inferred from homology"/>
<dbReference type="OMA" id="VGACTIV"/>
<evidence type="ECO:0000256" key="3">
    <source>
        <dbReference type="ARBA" id="ARBA00011738"/>
    </source>
</evidence>
<dbReference type="GeneID" id="3854061"/>
<dbReference type="VEuPathDB" id="PlasmoDB:PY17X_0302900"/>
<evidence type="ECO:0000313" key="10">
    <source>
        <dbReference type="EMBL" id="CDU16216.1"/>
    </source>
</evidence>
<protein>
    <recommendedName>
        <fullName evidence="8">Aspartate aminotransferase</fullName>
        <ecNumber evidence="8">2.6.1.1</ecNumber>
    </recommendedName>
</protein>
<comment type="subunit">
    <text evidence="3 8">Homodimer.</text>
</comment>
<dbReference type="EMBL" id="LM993657">
    <property type="protein sequence ID" value="VTZ72390.1"/>
    <property type="molecule type" value="Genomic_DNA"/>
</dbReference>
<evidence type="ECO:0000256" key="7">
    <source>
        <dbReference type="ARBA" id="ARBA00049185"/>
    </source>
</evidence>
<evidence type="ECO:0000313" key="12">
    <source>
        <dbReference type="Proteomes" id="UP000072874"/>
    </source>
</evidence>
<dbReference type="Proteomes" id="UP000072874">
    <property type="component" value="Chromosome 3"/>
</dbReference>
<reference evidence="10" key="2">
    <citation type="submission" date="2014-05" db="EMBL/GenBank/DDBJ databases">
        <authorList>
            <person name="Aslett A.Martin."/>
            <person name="De Silva Nishadi"/>
        </authorList>
    </citation>
    <scope>NUCLEOTIDE SEQUENCE</scope>
    <source>
        <strain evidence="10">YM</strain>
    </source>
</reference>
<evidence type="ECO:0000256" key="4">
    <source>
        <dbReference type="ARBA" id="ARBA00022576"/>
    </source>
</evidence>